<gene>
    <name evidence="2" type="ORF">SNEC2469_LOCUS22205</name>
</gene>
<dbReference type="InterPro" id="IPR019734">
    <property type="entry name" value="TPR_rpt"/>
</dbReference>
<dbReference type="Gene3D" id="1.25.40.10">
    <property type="entry name" value="Tetratricopeptide repeat domain"/>
    <property type="match status" value="1"/>
</dbReference>
<evidence type="ECO:0000256" key="1">
    <source>
        <dbReference type="PROSITE-ProRule" id="PRU00339"/>
    </source>
</evidence>
<sequence>MEAEADLQESDEDDQKLHLFVEVTSTCCPSAKRDEQELEAAAEPIGAFTARGSKVELQEKLRIYEERAKQQPQDAGAHWSLGGLRLALGNFAGAEGAYAEAVRLEPGDEFARFGLGQAREKQGKLAAAAEAYAAAQHLGYDGGEALNRVSKELERKAAVAIPCIEGYRV</sequence>
<organism evidence="2 3">
    <name type="scientific">Symbiodinium necroappetens</name>
    <dbReference type="NCBI Taxonomy" id="1628268"/>
    <lineage>
        <taxon>Eukaryota</taxon>
        <taxon>Sar</taxon>
        <taxon>Alveolata</taxon>
        <taxon>Dinophyceae</taxon>
        <taxon>Suessiales</taxon>
        <taxon>Symbiodiniaceae</taxon>
        <taxon>Symbiodinium</taxon>
    </lineage>
</organism>
<reference evidence="2" key="1">
    <citation type="submission" date="2021-02" db="EMBL/GenBank/DDBJ databases">
        <authorList>
            <person name="Dougan E. K."/>
            <person name="Rhodes N."/>
            <person name="Thang M."/>
            <person name="Chan C."/>
        </authorList>
    </citation>
    <scope>NUCLEOTIDE SEQUENCE</scope>
</reference>
<feature type="repeat" description="TPR" evidence="1">
    <location>
        <begin position="75"/>
        <end position="108"/>
    </location>
</feature>
<evidence type="ECO:0000313" key="2">
    <source>
        <dbReference type="EMBL" id="CAE7762801.1"/>
    </source>
</evidence>
<dbReference type="AlphaFoldDB" id="A0A812Y2X2"/>
<evidence type="ECO:0000313" key="3">
    <source>
        <dbReference type="Proteomes" id="UP000601435"/>
    </source>
</evidence>
<comment type="caution">
    <text evidence="2">The sequence shown here is derived from an EMBL/GenBank/DDBJ whole genome shotgun (WGS) entry which is preliminary data.</text>
</comment>
<dbReference type="EMBL" id="CAJNJA010040075">
    <property type="protein sequence ID" value="CAE7762801.1"/>
    <property type="molecule type" value="Genomic_DNA"/>
</dbReference>
<accession>A0A812Y2X2</accession>
<protein>
    <submittedName>
        <fullName evidence="2">Uncharacterized protein</fullName>
    </submittedName>
</protein>
<dbReference type="Proteomes" id="UP000601435">
    <property type="component" value="Unassembled WGS sequence"/>
</dbReference>
<name>A0A812Y2X2_9DINO</name>
<dbReference type="PROSITE" id="PS50005">
    <property type="entry name" value="TPR"/>
    <property type="match status" value="1"/>
</dbReference>
<dbReference type="OrthoDB" id="430795at2759"/>
<dbReference type="Pfam" id="PF13432">
    <property type="entry name" value="TPR_16"/>
    <property type="match status" value="1"/>
</dbReference>
<proteinExistence type="predicted"/>
<keyword evidence="1" id="KW-0802">TPR repeat</keyword>
<dbReference type="SUPFAM" id="SSF48452">
    <property type="entry name" value="TPR-like"/>
    <property type="match status" value="1"/>
</dbReference>
<keyword evidence="3" id="KW-1185">Reference proteome</keyword>
<dbReference type="InterPro" id="IPR011990">
    <property type="entry name" value="TPR-like_helical_dom_sf"/>
</dbReference>